<dbReference type="EMBL" id="AVOT02056242">
    <property type="protein sequence ID" value="MBW0550613.1"/>
    <property type="molecule type" value="Genomic_DNA"/>
</dbReference>
<reference evidence="1" key="1">
    <citation type="submission" date="2021-03" db="EMBL/GenBank/DDBJ databases">
        <title>Draft genome sequence of rust myrtle Austropuccinia psidii MF-1, a brazilian biotype.</title>
        <authorList>
            <person name="Quecine M.C."/>
            <person name="Pachon D.M.R."/>
            <person name="Bonatelli M.L."/>
            <person name="Correr F.H."/>
            <person name="Franceschini L.M."/>
            <person name="Leite T.F."/>
            <person name="Margarido G.R.A."/>
            <person name="Almeida C.A."/>
            <person name="Ferrarezi J.A."/>
            <person name="Labate C.A."/>
        </authorList>
    </citation>
    <scope>NUCLEOTIDE SEQUENCE</scope>
    <source>
        <strain evidence="1">MF-1</strain>
    </source>
</reference>
<proteinExistence type="predicted"/>
<name>A0A9Q3IUV2_9BASI</name>
<evidence type="ECO:0000313" key="2">
    <source>
        <dbReference type="Proteomes" id="UP000765509"/>
    </source>
</evidence>
<dbReference type="AlphaFoldDB" id="A0A9Q3IUV2"/>
<accession>A0A9Q3IUV2</accession>
<comment type="caution">
    <text evidence="1">The sequence shown here is derived from an EMBL/GenBank/DDBJ whole genome shotgun (WGS) entry which is preliminary data.</text>
</comment>
<sequence>MTFWLQSPSWTEYCHVFDVSWTVVDKSLPIRSSAPVLRSLCKALAREVPSNLRISQNIPASSRSNRQGFSPEQFPGISCFDVALHFSLDCFSAVGSPKSLSALSETEGAVAESLHARTLLRQIPSIHHYSPLWIEAVMRPPASSPMGHGPQVSRPASLFATFFSSLARQKACALEKPGHGHSLWSTLSGLIPKRPFCSQAGRHSCLAIGCQQDQGNSGGSWTDIVRIPQRLTSEQLQTIPLRNSSSTEVKILTGPLFNPRLSIIFRTFSLTWWQYAL</sequence>
<dbReference type="Proteomes" id="UP000765509">
    <property type="component" value="Unassembled WGS sequence"/>
</dbReference>
<evidence type="ECO:0000313" key="1">
    <source>
        <dbReference type="EMBL" id="MBW0550613.1"/>
    </source>
</evidence>
<gene>
    <name evidence="1" type="ORF">O181_090328</name>
</gene>
<organism evidence="1 2">
    <name type="scientific">Austropuccinia psidii MF-1</name>
    <dbReference type="NCBI Taxonomy" id="1389203"/>
    <lineage>
        <taxon>Eukaryota</taxon>
        <taxon>Fungi</taxon>
        <taxon>Dikarya</taxon>
        <taxon>Basidiomycota</taxon>
        <taxon>Pucciniomycotina</taxon>
        <taxon>Pucciniomycetes</taxon>
        <taxon>Pucciniales</taxon>
        <taxon>Sphaerophragmiaceae</taxon>
        <taxon>Austropuccinia</taxon>
    </lineage>
</organism>
<protein>
    <submittedName>
        <fullName evidence="1">Uncharacterized protein</fullName>
    </submittedName>
</protein>
<keyword evidence="2" id="KW-1185">Reference proteome</keyword>